<dbReference type="Proteomes" id="UP000268093">
    <property type="component" value="Unassembled WGS sequence"/>
</dbReference>
<comment type="caution">
    <text evidence="7">The sequence shown here is derived from an EMBL/GenBank/DDBJ whole genome shotgun (WGS) entry which is preliminary data.</text>
</comment>
<keyword evidence="8" id="KW-1185">Reference proteome</keyword>
<dbReference type="EMBL" id="RBNI01004558">
    <property type="protein sequence ID" value="RUP47409.1"/>
    <property type="molecule type" value="Genomic_DNA"/>
</dbReference>
<dbReference type="GO" id="GO:0005829">
    <property type="term" value="C:cytosol"/>
    <property type="evidence" value="ECO:0007669"/>
    <property type="project" value="TreeGrafter"/>
</dbReference>
<dbReference type="Gene3D" id="3.30.1460.50">
    <property type="match status" value="1"/>
</dbReference>
<evidence type="ECO:0000256" key="3">
    <source>
        <dbReference type="ARBA" id="ARBA00022679"/>
    </source>
</evidence>
<dbReference type="PANTHER" id="PTHR14957:SF1">
    <property type="entry name" value="UBIQUITIN-LIKE-CONJUGATING ENZYME ATG10"/>
    <property type="match status" value="1"/>
</dbReference>
<dbReference type="Pfam" id="PF03987">
    <property type="entry name" value="Autophagy_act_C"/>
    <property type="match status" value="1"/>
</dbReference>
<dbReference type="GO" id="GO:0000045">
    <property type="term" value="P:autophagosome assembly"/>
    <property type="evidence" value="ECO:0007669"/>
    <property type="project" value="TreeGrafter"/>
</dbReference>
<evidence type="ECO:0000313" key="7">
    <source>
        <dbReference type="EMBL" id="RUP47409.1"/>
    </source>
</evidence>
<dbReference type="AlphaFoldDB" id="A0A433D974"/>
<evidence type="ECO:0000256" key="1">
    <source>
        <dbReference type="ARBA" id="ARBA00005696"/>
    </source>
</evidence>
<dbReference type="GO" id="GO:0000422">
    <property type="term" value="P:autophagy of mitochondrion"/>
    <property type="evidence" value="ECO:0007669"/>
    <property type="project" value="TreeGrafter"/>
</dbReference>
<dbReference type="OrthoDB" id="4089664at2759"/>
<proteinExistence type="inferred from homology"/>
<keyword evidence="5" id="KW-0072">Autophagy</keyword>
<dbReference type="GO" id="GO:0032446">
    <property type="term" value="P:protein modification by small protein conjugation"/>
    <property type="evidence" value="ECO:0007669"/>
    <property type="project" value="TreeGrafter"/>
</dbReference>
<evidence type="ECO:0000256" key="6">
    <source>
        <dbReference type="ARBA" id="ARBA00029833"/>
    </source>
</evidence>
<organism evidence="7 8">
    <name type="scientific">Jimgerdemannia flammicorona</name>
    <dbReference type="NCBI Taxonomy" id="994334"/>
    <lineage>
        <taxon>Eukaryota</taxon>
        <taxon>Fungi</taxon>
        <taxon>Fungi incertae sedis</taxon>
        <taxon>Mucoromycota</taxon>
        <taxon>Mucoromycotina</taxon>
        <taxon>Endogonomycetes</taxon>
        <taxon>Endogonales</taxon>
        <taxon>Endogonaceae</taxon>
        <taxon>Jimgerdemannia</taxon>
    </lineage>
</organism>
<evidence type="ECO:0000256" key="5">
    <source>
        <dbReference type="ARBA" id="ARBA00023006"/>
    </source>
</evidence>
<evidence type="ECO:0000313" key="8">
    <source>
        <dbReference type="Proteomes" id="UP000268093"/>
    </source>
</evidence>
<evidence type="ECO:0000256" key="4">
    <source>
        <dbReference type="ARBA" id="ARBA00022786"/>
    </source>
</evidence>
<comment type="similarity">
    <text evidence="1">Belongs to the ATG10 family.</text>
</comment>
<sequence>MPPAQTPLQHYPYLTRQEFDLAARGFLEQASTGAPEDGWAWVVPTQVALDFTRGGVERSRVYGYLASKRTLAMLGGHPTSGEVTDVSLTQAADFDDDDDFGVIEEEDASSVVPQTHPLDKFAVQNPAILIVDYHIVYSSSYQVPVLYFNAFYSDGTPLPLCDLYAHLVPTTYHSHLIAATSISHQGSISQQDHPVLGTPYFYVHPCETSTLMTAVKAFKGDQQERLVGAEGYLRAWLSLVGGPVGSRLRYDENAGFDLRYVMLILQSDNGYRWKDVLDRVGGKVT</sequence>
<keyword evidence="4" id="KW-0833">Ubl conjugation pathway</keyword>
<gene>
    <name evidence="7" type="ORF">BC936DRAFT_145759</name>
</gene>
<dbReference type="PANTHER" id="PTHR14957">
    <property type="entry name" value="UBIQUITIN-LIKE-CONJUGATING ENZYME ATG10"/>
    <property type="match status" value="1"/>
</dbReference>
<protein>
    <recommendedName>
        <fullName evidence="2">Ubiquitin-like-conjugating enzyme ATG10</fullName>
    </recommendedName>
    <alternativeName>
        <fullName evidence="6">Autophagy-related protein 10</fullName>
    </alternativeName>
</protein>
<name>A0A433D974_9FUNG</name>
<dbReference type="GO" id="GO:0061651">
    <property type="term" value="F:Atg12 conjugating enzyme activity"/>
    <property type="evidence" value="ECO:0007669"/>
    <property type="project" value="TreeGrafter"/>
</dbReference>
<accession>A0A433D974</accession>
<keyword evidence="3" id="KW-0808">Transferase</keyword>
<reference evidence="7 8" key="1">
    <citation type="journal article" date="2018" name="New Phytol.">
        <title>Phylogenomics of Endogonaceae and evolution of mycorrhizas within Mucoromycota.</title>
        <authorList>
            <person name="Chang Y."/>
            <person name="Desiro A."/>
            <person name="Na H."/>
            <person name="Sandor L."/>
            <person name="Lipzen A."/>
            <person name="Clum A."/>
            <person name="Barry K."/>
            <person name="Grigoriev I.V."/>
            <person name="Martin F.M."/>
            <person name="Stajich J.E."/>
            <person name="Smith M.E."/>
            <person name="Bonito G."/>
            <person name="Spatafora J.W."/>
        </authorList>
    </citation>
    <scope>NUCLEOTIDE SEQUENCE [LARGE SCALE GENOMIC DNA]</scope>
    <source>
        <strain evidence="7 8">GMNB39</strain>
    </source>
</reference>
<dbReference type="InterPro" id="IPR007135">
    <property type="entry name" value="Atg3/Atg10"/>
</dbReference>
<evidence type="ECO:0000256" key="2">
    <source>
        <dbReference type="ARBA" id="ARBA00021099"/>
    </source>
</evidence>